<dbReference type="SUPFAM" id="SSF53448">
    <property type="entry name" value="Nucleotide-diphospho-sugar transferases"/>
    <property type="match status" value="1"/>
</dbReference>
<dbReference type="GO" id="GO:0005737">
    <property type="term" value="C:cytoplasm"/>
    <property type="evidence" value="ECO:0007669"/>
    <property type="project" value="TreeGrafter"/>
</dbReference>
<evidence type="ECO:0000313" key="4">
    <source>
        <dbReference type="EMBL" id="QEW28669.1"/>
    </source>
</evidence>
<sequence length="339" mass="38433">MTDRQPRTLLGTVKDEGPYLLEWICYYKLIGFDRIVVASNDCQDGTRQMLDYLDTVGEITHIENSGQHDGEPADPQNRAYDRFWSDETIKASDWVLVADADEFLNIHTGDGTIDALIDAAEARAGKRVDIISATWRVFGNAGIVPFRDEPVIAQFTRSAPPGMHSVQRYTAFKTLFRPHPVRKLGIHRPRLSPRFQEGRVPLTWVNGSGDEMPERFLSQGWRSFENSYGADLVTMNHYMVKSSEAFLIKRYRGTANSDDDERINFRYFETFNANDVEDTTITRHLPALKSAIAALKADHPHLALLHDQSLAYHRAKLETARQELLATRPDIAARLGLTT</sequence>
<evidence type="ECO:0000256" key="3">
    <source>
        <dbReference type="ARBA" id="ARBA00022989"/>
    </source>
</evidence>
<dbReference type="KEGG" id="rid:RIdsm_04507"/>
<dbReference type="PANTHER" id="PTHR21461">
    <property type="entry name" value="GLYCOSYLTRANSFERASE FAMILY 92 PROTEIN"/>
    <property type="match status" value="1"/>
</dbReference>
<dbReference type="GO" id="GO:0016020">
    <property type="term" value="C:membrane"/>
    <property type="evidence" value="ECO:0007669"/>
    <property type="project" value="UniProtKB-SubCell"/>
</dbReference>
<dbReference type="RefSeq" id="WP_057820377.1">
    <property type="nucleotide sequence ID" value="NZ_CAXRJZ010000010.1"/>
</dbReference>
<dbReference type="Proteomes" id="UP000325785">
    <property type="component" value="Chromosome"/>
</dbReference>
<evidence type="ECO:0000256" key="1">
    <source>
        <dbReference type="ARBA" id="ARBA00004167"/>
    </source>
</evidence>
<dbReference type="InterPro" id="IPR029044">
    <property type="entry name" value="Nucleotide-diphossugar_trans"/>
</dbReference>
<gene>
    <name evidence="4" type="ORF">RIdsm_04507</name>
</gene>
<dbReference type="AlphaFoldDB" id="A0A5P3AH38"/>
<protein>
    <recommendedName>
        <fullName evidence="6">Glycosyl transferase family 2</fullName>
    </recommendedName>
</protein>
<name>A0A5P3AH38_9RHOB</name>
<evidence type="ECO:0000256" key="2">
    <source>
        <dbReference type="ARBA" id="ARBA00022692"/>
    </source>
</evidence>
<keyword evidence="3" id="KW-1133">Transmembrane helix</keyword>
<dbReference type="EMBL" id="CP031598">
    <property type="protein sequence ID" value="QEW28669.1"/>
    <property type="molecule type" value="Genomic_DNA"/>
</dbReference>
<organism evidence="4 5">
    <name type="scientific">Roseovarius indicus</name>
    <dbReference type="NCBI Taxonomy" id="540747"/>
    <lineage>
        <taxon>Bacteria</taxon>
        <taxon>Pseudomonadati</taxon>
        <taxon>Pseudomonadota</taxon>
        <taxon>Alphaproteobacteria</taxon>
        <taxon>Rhodobacterales</taxon>
        <taxon>Roseobacteraceae</taxon>
        <taxon>Roseovarius</taxon>
    </lineage>
</organism>
<dbReference type="GO" id="GO:0016757">
    <property type="term" value="F:glycosyltransferase activity"/>
    <property type="evidence" value="ECO:0007669"/>
    <property type="project" value="TreeGrafter"/>
</dbReference>
<keyword evidence="2" id="KW-0812">Transmembrane</keyword>
<reference evidence="4 5" key="1">
    <citation type="submission" date="2018-08" db="EMBL/GenBank/DDBJ databases">
        <title>Genetic Globetrotter - A new plasmid hitch-hiking vast phylogenetic and geographic distances.</title>
        <authorList>
            <person name="Vollmers J."/>
            <person name="Petersen J."/>
        </authorList>
    </citation>
    <scope>NUCLEOTIDE SEQUENCE [LARGE SCALE GENOMIC DNA]</scope>
    <source>
        <strain evidence="4 5">DSM 26383</strain>
    </source>
</reference>
<dbReference type="PANTHER" id="PTHR21461:SF69">
    <property type="entry name" value="GLYCOSYLTRANSFERASE FAMILY 92 PROTEIN"/>
    <property type="match status" value="1"/>
</dbReference>
<dbReference type="Pfam" id="PF13704">
    <property type="entry name" value="Glyco_tranf_2_4"/>
    <property type="match status" value="1"/>
</dbReference>
<proteinExistence type="predicted"/>
<evidence type="ECO:0008006" key="6">
    <source>
        <dbReference type="Google" id="ProtNLM"/>
    </source>
</evidence>
<keyword evidence="3" id="KW-0472">Membrane</keyword>
<evidence type="ECO:0000313" key="5">
    <source>
        <dbReference type="Proteomes" id="UP000325785"/>
    </source>
</evidence>
<accession>A0A5P3AH38</accession>
<dbReference type="OrthoDB" id="4964299at2"/>
<comment type="subcellular location">
    <subcellularLocation>
        <location evidence="1">Membrane</location>
        <topology evidence="1">Single-pass membrane protein</topology>
    </subcellularLocation>
</comment>